<reference evidence="1 2" key="1">
    <citation type="submission" date="2013-12" db="EMBL/GenBank/DDBJ databases">
        <title>Annotation of the Mannheimia varigena USDA-ARS-USMARC-1296 complete genome.</title>
        <authorList>
            <person name="Harhay G.P."/>
            <person name="Clawson M.L."/>
            <person name="Murray R.W."/>
            <person name="Lubbers B.V."/>
            <person name="Heaton M.P."/>
            <person name="Chitko-Mckown C.G."/>
            <person name="Harhay D.M."/>
            <person name="Smith T.P.L."/>
        </authorList>
    </citation>
    <scope>NUCLEOTIDE SEQUENCE [LARGE SCALE GENOMIC DNA]</scope>
    <source>
        <strain evidence="1 2">USDA-ARS-USMARC-1296</strain>
    </source>
</reference>
<keyword evidence="2" id="KW-1185">Reference proteome</keyword>
<accession>W0QH09</accession>
<proteinExistence type="predicted"/>
<dbReference type="Proteomes" id="UP000066995">
    <property type="component" value="Chromosome"/>
</dbReference>
<dbReference type="PATRIC" id="fig|1433287.3.peg.2015"/>
<organism evidence="1 2">
    <name type="scientific">Mannheimia varigena USDA-ARS-USMARC-1296</name>
    <dbReference type="NCBI Taxonomy" id="1433287"/>
    <lineage>
        <taxon>Bacteria</taxon>
        <taxon>Pseudomonadati</taxon>
        <taxon>Pseudomonadota</taxon>
        <taxon>Gammaproteobacteria</taxon>
        <taxon>Pasteurellales</taxon>
        <taxon>Pasteurellaceae</taxon>
        <taxon>Mannheimia</taxon>
    </lineage>
</organism>
<dbReference type="EMBL" id="CP006943">
    <property type="protein sequence ID" value="AHG76538.1"/>
    <property type="molecule type" value="Genomic_DNA"/>
</dbReference>
<sequence>MTLIPHHGFYHLPDALAHNVGYRLAKPLILPWGSKNPQYNLTTVFADKNESQVDHSVPDTTPAFLLRSAYFAKFAN</sequence>
<evidence type="ECO:0000313" key="2">
    <source>
        <dbReference type="Proteomes" id="UP000066995"/>
    </source>
</evidence>
<dbReference type="AlphaFoldDB" id="W0QH09"/>
<dbReference type="KEGG" id="mvi:X808_20200"/>
<dbReference type="HOGENOM" id="CLU_2650176_0_0_6"/>
<protein>
    <submittedName>
        <fullName evidence="1">Uncharacterized protein</fullName>
    </submittedName>
</protein>
<name>W0QH09_9PAST</name>
<gene>
    <name evidence="1" type="ORF">X808_20200</name>
</gene>
<evidence type="ECO:0000313" key="1">
    <source>
        <dbReference type="EMBL" id="AHG76538.1"/>
    </source>
</evidence>